<keyword evidence="8" id="KW-1185">Reference proteome</keyword>
<evidence type="ECO:0000256" key="1">
    <source>
        <dbReference type="ARBA" id="ARBA00022722"/>
    </source>
</evidence>
<dbReference type="GO" id="GO:0006260">
    <property type="term" value="P:DNA replication"/>
    <property type="evidence" value="ECO:0007669"/>
    <property type="project" value="InterPro"/>
</dbReference>
<comment type="function">
    <text evidence="4">DNA polymerase III is a complex, multichain enzyme responsible for most of the replicative synthesis in bacteria. The epsilon subunit contain the editing function and is a proofreading 3'-5' exonuclease.</text>
</comment>
<dbReference type="KEGG" id="pabo:BCY86_00550"/>
<dbReference type="Gene3D" id="3.30.420.10">
    <property type="entry name" value="Ribonuclease H-like superfamily/Ribonuclease H"/>
    <property type="match status" value="1"/>
</dbReference>
<dbReference type="SUPFAM" id="SSF53098">
    <property type="entry name" value="Ribonuclease H-like"/>
    <property type="match status" value="1"/>
</dbReference>
<evidence type="ECO:0000313" key="7">
    <source>
        <dbReference type="EMBL" id="APR99332.1"/>
    </source>
</evidence>
<keyword evidence="3" id="KW-0269">Exonuclease</keyword>
<name>A0A1L6MUZ0_9BACT</name>
<dbReference type="PANTHER" id="PTHR30231:SF4">
    <property type="entry name" value="PROTEIN NEN2"/>
    <property type="match status" value="1"/>
</dbReference>
<evidence type="ECO:0000313" key="8">
    <source>
        <dbReference type="Proteomes" id="UP000185544"/>
    </source>
</evidence>
<dbReference type="SMART" id="SM00479">
    <property type="entry name" value="EXOIII"/>
    <property type="match status" value="1"/>
</dbReference>
<accession>A0A1L6MUZ0</accession>
<dbReference type="InterPro" id="IPR036397">
    <property type="entry name" value="RNaseH_sf"/>
</dbReference>
<dbReference type="CDD" id="cd06127">
    <property type="entry name" value="DEDDh"/>
    <property type="match status" value="1"/>
</dbReference>
<dbReference type="AlphaFoldDB" id="A0A1L6MUZ0"/>
<dbReference type="PANTHER" id="PTHR30231">
    <property type="entry name" value="DNA POLYMERASE III SUBUNIT EPSILON"/>
    <property type="match status" value="1"/>
</dbReference>
<evidence type="ECO:0000259" key="6">
    <source>
        <dbReference type="SMART" id="SM00479"/>
    </source>
</evidence>
<organism evidence="7 8">
    <name type="scientific">Pajaroellobacter abortibovis</name>
    <dbReference type="NCBI Taxonomy" id="1882918"/>
    <lineage>
        <taxon>Bacteria</taxon>
        <taxon>Pseudomonadati</taxon>
        <taxon>Myxococcota</taxon>
        <taxon>Polyangia</taxon>
        <taxon>Polyangiales</taxon>
        <taxon>Polyangiaceae</taxon>
    </lineage>
</organism>
<dbReference type="InterPro" id="IPR012337">
    <property type="entry name" value="RNaseH-like_sf"/>
</dbReference>
<dbReference type="EMBL" id="CP016908">
    <property type="protein sequence ID" value="APR99332.1"/>
    <property type="molecule type" value="Genomic_DNA"/>
</dbReference>
<evidence type="ECO:0000256" key="3">
    <source>
        <dbReference type="ARBA" id="ARBA00022839"/>
    </source>
</evidence>
<dbReference type="OrthoDB" id="9804290at2"/>
<dbReference type="STRING" id="1882918.BCY86_00550"/>
<sequence>MAFDISGLNPPADPIWALPLEQAPLAFVDLEMTGLDVNQDHIVEICIQKVVGSCCVDEFSTLIHPPEHVGRVTHLHGLDVDVLKGAPLFSQVASRVCALLDGAIWVGHGVSFDLEFIQRELEGMHRPCRFPYYLDTLVLARRAFHFPNMALGALARELGITHGRLHRAQEDVSVLRMLFAVCVQALSPSNARDLWEVRVGQKQARTSILSICQKAREQKIPLRIAYRPCGNAEEIVDVLVCEVHADRIPPRVVGFLLERKNRREFRADRILRVEQIEKE</sequence>
<dbReference type="Proteomes" id="UP000185544">
    <property type="component" value="Chromosome"/>
</dbReference>
<comment type="subunit">
    <text evidence="5">DNA polymerase III contains a core (composed of alpha, epsilon and theta chains) that associates with a tau subunit. This core dimerizes to form the POLIII' complex. PolIII' associates with the gamma complex (composed of gamma, delta, delta', psi and chi chains) and with the beta chain to form the complete DNA polymerase III complex.</text>
</comment>
<dbReference type="InterPro" id="IPR006054">
    <property type="entry name" value="DnaQ"/>
</dbReference>
<dbReference type="GO" id="GO:0003887">
    <property type="term" value="F:DNA-directed DNA polymerase activity"/>
    <property type="evidence" value="ECO:0007669"/>
    <property type="project" value="InterPro"/>
</dbReference>
<proteinExistence type="predicted"/>
<dbReference type="FunFam" id="3.30.420.10:FF:000045">
    <property type="entry name" value="3'-5' exonuclease DinG"/>
    <property type="match status" value="1"/>
</dbReference>
<gene>
    <name evidence="7" type="ORF">BCY86_00550</name>
</gene>
<evidence type="ECO:0000256" key="2">
    <source>
        <dbReference type="ARBA" id="ARBA00022801"/>
    </source>
</evidence>
<reference evidence="7 8" key="1">
    <citation type="submission" date="2016-08" db="EMBL/GenBank/DDBJ databases">
        <title>Identification and validation of antigenic proteins from Pajaroellobacter abortibovis using de-novo genome sequence assembly and reverse vaccinology.</title>
        <authorList>
            <person name="Welly B.T."/>
            <person name="Miller M.R."/>
            <person name="Stott J.L."/>
            <person name="Blanchard M.T."/>
            <person name="Islas-Trejo A.D."/>
            <person name="O'Rourke S.M."/>
            <person name="Young A.E."/>
            <person name="Medrano J.F."/>
            <person name="Van Eenennaam A.L."/>
        </authorList>
    </citation>
    <scope>NUCLEOTIDE SEQUENCE [LARGE SCALE GENOMIC DNA]</scope>
    <source>
        <strain evidence="7 8">BTF92-0548A/99-0131</strain>
    </source>
</reference>
<feature type="domain" description="Exonuclease" evidence="6">
    <location>
        <begin position="24"/>
        <end position="188"/>
    </location>
</feature>
<dbReference type="GO" id="GO:0008408">
    <property type="term" value="F:3'-5' exonuclease activity"/>
    <property type="evidence" value="ECO:0007669"/>
    <property type="project" value="TreeGrafter"/>
</dbReference>
<dbReference type="InterPro" id="IPR013520">
    <property type="entry name" value="Ribonucl_H"/>
</dbReference>
<evidence type="ECO:0000256" key="4">
    <source>
        <dbReference type="ARBA" id="ARBA00025483"/>
    </source>
</evidence>
<dbReference type="Pfam" id="PF00929">
    <property type="entry name" value="RNase_T"/>
    <property type="match status" value="1"/>
</dbReference>
<keyword evidence="2" id="KW-0378">Hydrolase</keyword>
<dbReference type="GO" id="GO:0003677">
    <property type="term" value="F:DNA binding"/>
    <property type="evidence" value="ECO:0007669"/>
    <property type="project" value="InterPro"/>
</dbReference>
<evidence type="ECO:0000256" key="5">
    <source>
        <dbReference type="ARBA" id="ARBA00026073"/>
    </source>
</evidence>
<dbReference type="RefSeq" id="WP_075275965.1">
    <property type="nucleotide sequence ID" value="NZ_CP016908.1"/>
</dbReference>
<protein>
    <recommendedName>
        <fullName evidence="6">Exonuclease domain-containing protein</fullName>
    </recommendedName>
</protein>
<dbReference type="NCBIfam" id="TIGR00573">
    <property type="entry name" value="dnaq"/>
    <property type="match status" value="1"/>
</dbReference>
<keyword evidence="1" id="KW-0540">Nuclease</keyword>